<evidence type="ECO:0000313" key="8">
    <source>
        <dbReference type="Proteomes" id="UP000293345"/>
    </source>
</evidence>
<keyword evidence="3 5" id="KW-0689">Ribosomal protein</keyword>
<dbReference type="InterPro" id="IPR036919">
    <property type="entry name" value="Ribo_uL30_ferredoxin-like_sf"/>
</dbReference>
<dbReference type="Proteomes" id="UP000293345">
    <property type="component" value="Unassembled WGS sequence"/>
</dbReference>
<dbReference type="PANTHER" id="PTHR15892">
    <property type="entry name" value="MITOCHONDRIAL RIBOSOMAL PROTEIN L30"/>
    <property type="match status" value="1"/>
</dbReference>
<dbReference type="Pfam" id="PF00327">
    <property type="entry name" value="Ribosomal_L30"/>
    <property type="match status" value="1"/>
</dbReference>
<dbReference type="InterPro" id="IPR005996">
    <property type="entry name" value="Ribosomal_uL30_bac-type"/>
</dbReference>
<gene>
    <name evidence="5" type="primary">rpmD</name>
    <name evidence="7" type="ORF">ET524_02530</name>
</gene>
<comment type="caution">
    <text evidence="7">The sequence shown here is derived from an EMBL/GenBank/DDBJ whole genome shotgun (WGS) entry which is preliminary data.</text>
</comment>
<accession>A0A4Q2JX59</accession>
<dbReference type="OrthoDB" id="9812790at2"/>
<name>A0A4Q2JX59_9ACTN</name>
<dbReference type="RefSeq" id="WP_129423189.1">
    <property type="nucleotide sequence ID" value="NZ_DBFAJO010000039.1"/>
</dbReference>
<evidence type="ECO:0000256" key="3">
    <source>
        <dbReference type="ARBA" id="ARBA00022980"/>
    </source>
</evidence>
<feature type="domain" description="Large ribosomal subunit protein uL30-like ferredoxin-like fold" evidence="6">
    <location>
        <begin position="8"/>
        <end position="58"/>
    </location>
</feature>
<dbReference type="SUPFAM" id="SSF55129">
    <property type="entry name" value="Ribosomal protein L30p/L7e"/>
    <property type="match status" value="1"/>
</dbReference>
<dbReference type="CDD" id="cd01658">
    <property type="entry name" value="Ribosomal_L30"/>
    <property type="match status" value="1"/>
</dbReference>
<protein>
    <recommendedName>
        <fullName evidence="5">Large ribosomal subunit protein uL30</fullName>
    </recommendedName>
</protein>
<evidence type="ECO:0000256" key="1">
    <source>
        <dbReference type="ARBA" id="ARBA00007594"/>
    </source>
</evidence>
<dbReference type="InterPro" id="IPR016082">
    <property type="entry name" value="Ribosomal_uL30_ferredoxin-like"/>
</dbReference>
<reference evidence="7 8" key="1">
    <citation type="submission" date="2019-01" db="EMBL/GenBank/DDBJ databases">
        <title>Senegalimassilia sp. nov. KGMB04484 isolated human feces.</title>
        <authorList>
            <person name="Han K.-I."/>
            <person name="Kim J.-S."/>
            <person name="Lee K.C."/>
            <person name="Suh M.K."/>
            <person name="Eom M.K."/>
            <person name="Lee J.H."/>
            <person name="Park S.-H."/>
            <person name="Kang S.W."/>
            <person name="Park J.-E."/>
            <person name="Oh B.S."/>
            <person name="Yu S.Y."/>
            <person name="Choi S.-H."/>
            <person name="Lee D.H."/>
            <person name="Yoon H."/>
            <person name="Kim B.-Y."/>
            <person name="Lee J.H."/>
            <person name="Lee J.-S."/>
        </authorList>
    </citation>
    <scope>NUCLEOTIDE SEQUENCE [LARGE SCALE GENOMIC DNA]</scope>
    <source>
        <strain evidence="7 8">KGMB04484</strain>
    </source>
</reference>
<comment type="similarity">
    <text evidence="1 5">Belongs to the universal ribosomal protein uL30 family.</text>
</comment>
<dbReference type="PIRSF" id="PIRSF002211">
    <property type="entry name" value="Ribosomal_L30_bac-type"/>
    <property type="match status" value="1"/>
</dbReference>
<evidence type="ECO:0000313" key="7">
    <source>
        <dbReference type="EMBL" id="RXZ53486.1"/>
    </source>
</evidence>
<dbReference type="GO" id="GO:0003735">
    <property type="term" value="F:structural constituent of ribosome"/>
    <property type="evidence" value="ECO:0007669"/>
    <property type="project" value="InterPro"/>
</dbReference>
<evidence type="ECO:0000259" key="6">
    <source>
        <dbReference type="Pfam" id="PF00327"/>
    </source>
</evidence>
<comment type="subunit">
    <text evidence="2 5">Part of the 50S ribosomal subunit.</text>
</comment>
<dbReference type="GO" id="GO:0022625">
    <property type="term" value="C:cytosolic large ribosomal subunit"/>
    <property type="evidence" value="ECO:0007669"/>
    <property type="project" value="TreeGrafter"/>
</dbReference>
<dbReference type="NCBIfam" id="TIGR01308">
    <property type="entry name" value="rpmD_bact"/>
    <property type="match status" value="1"/>
</dbReference>
<dbReference type="HAMAP" id="MF_01371_B">
    <property type="entry name" value="Ribosomal_uL30_B"/>
    <property type="match status" value="1"/>
</dbReference>
<keyword evidence="8" id="KW-1185">Reference proteome</keyword>
<organism evidence="7 8">
    <name type="scientific">Senegalimassilia faecalis</name>
    <dbReference type="NCBI Taxonomy" id="2509433"/>
    <lineage>
        <taxon>Bacteria</taxon>
        <taxon>Bacillati</taxon>
        <taxon>Actinomycetota</taxon>
        <taxon>Coriobacteriia</taxon>
        <taxon>Coriobacteriales</taxon>
        <taxon>Coriobacteriaceae</taxon>
        <taxon>Senegalimassilia</taxon>
    </lineage>
</organism>
<dbReference type="AlphaFoldDB" id="A0A4Q2JX59"/>
<sequence>MSDAKKTLRITQVKSSIGYKKDQLATLKALGLGKIGRSIDQVDNESVRGMIFKVKHLVKVEEL</sequence>
<dbReference type="PANTHER" id="PTHR15892:SF2">
    <property type="entry name" value="LARGE RIBOSOMAL SUBUNIT PROTEIN UL30M"/>
    <property type="match status" value="1"/>
</dbReference>
<evidence type="ECO:0000256" key="5">
    <source>
        <dbReference type="HAMAP-Rule" id="MF_01371"/>
    </source>
</evidence>
<evidence type="ECO:0000256" key="4">
    <source>
        <dbReference type="ARBA" id="ARBA00023274"/>
    </source>
</evidence>
<dbReference type="EMBL" id="SDPW01000001">
    <property type="protein sequence ID" value="RXZ53486.1"/>
    <property type="molecule type" value="Genomic_DNA"/>
</dbReference>
<evidence type="ECO:0000256" key="2">
    <source>
        <dbReference type="ARBA" id="ARBA00011838"/>
    </source>
</evidence>
<keyword evidence="4 5" id="KW-0687">Ribonucleoprotein</keyword>
<proteinExistence type="inferred from homology"/>
<dbReference type="GO" id="GO:0006412">
    <property type="term" value="P:translation"/>
    <property type="evidence" value="ECO:0007669"/>
    <property type="project" value="UniProtKB-UniRule"/>
</dbReference>
<dbReference type="Gene3D" id="3.30.1390.20">
    <property type="entry name" value="Ribosomal protein L30, ferredoxin-like fold domain"/>
    <property type="match status" value="1"/>
</dbReference>